<keyword evidence="1" id="KW-0121">Carboxypeptidase</keyword>
<evidence type="ECO:0000313" key="1">
    <source>
        <dbReference type="EMBL" id="RRG19241.1"/>
    </source>
</evidence>
<keyword evidence="1" id="KW-0378">Hydrolase</keyword>
<dbReference type="Pfam" id="PF13620">
    <property type="entry name" value="CarboxypepD_reg"/>
    <property type="match status" value="1"/>
</dbReference>
<dbReference type="EMBL" id="QQWG01000023">
    <property type="protein sequence ID" value="RRG19241.1"/>
    <property type="molecule type" value="Genomic_DNA"/>
</dbReference>
<gene>
    <name evidence="1" type="ORF">DWB61_16260</name>
</gene>
<dbReference type="InterPro" id="IPR013784">
    <property type="entry name" value="Carb-bd-like_fold"/>
</dbReference>
<keyword evidence="1" id="KW-0645">Protease</keyword>
<comment type="caution">
    <text evidence="1">The sequence shown here is derived from an EMBL/GenBank/DDBJ whole genome shotgun (WGS) entry which is preliminary data.</text>
</comment>
<organism evidence="1 2">
    <name type="scientific">Ancylomarina euxinus</name>
    <dbReference type="NCBI Taxonomy" id="2283627"/>
    <lineage>
        <taxon>Bacteria</taxon>
        <taxon>Pseudomonadati</taxon>
        <taxon>Bacteroidota</taxon>
        <taxon>Bacteroidia</taxon>
        <taxon>Marinilabiliales</taxon>
        <taxon>Marinifilaceae</taxon>
        <taxon>Ancylomarina</taxon>
    </lineage>
</organism>
<dbReference type="Gene3D" id="2.60.40.1120">
    <property type="entry name" value="Carboxypeptidase-like, regulatory domain"/>
    <property type="match status" value="1"/>
</dbReference>
<name>A0A425XX63_9BACT</name>
<dbReference type="GO" id="GO:0030246">
    <property type="term" value="F:carbohydrate binding"/>
    <property type="evidence" value="ECO:0007669"/>
    <property type="project" value="InterPro"/>
</dbReference>
<reference evidence="1 2" key="1">
    <citation type="submission" date="2018-07" db="EMBL/GenBank/DDBJ databases">
        <title>Draft genome sequence of Ancylomarina sp. M1P.</title>
        <authorList>
            <person name="Yadav S."/>
            <person name="Villanueva L."/>
            <person name="Damste J.S.S."/>
        </authorList>
    </citation>
    <scope>NUCLEOTIDE SEQUENCE [LARGE SCALE GENOMIC DNA]</scope>
    <source>
        <strain evidence="1 2">M1P</strain>
    </source>
</reference>
<accession>A0A425XX63</accession>
<evidence type="ECO:0000313" key="2">
    <source>
        <dbReference type="Proteomes" id="UP000285794"/>
    </source>
</evidence>
<dbReference type="AlphaFoldDB" id="A0A425XX63"/>
<protein>
    <submittedName>
        <fullName evidence="1">Carboxypeptidase regulatory-like domain-containing protein</fullName>
    </submittedName>
</protein>
<proteinExistence type="predicted"/>
<keyword evidence="2" id="KW-1185">Reference proteome</keyword>
<dbReference type="Proteomes" id="UP000285794">
    <property type="component" value="Unassembled WGS sequence"/>
</dbReference>
<sequence length="302" mass="35273">MDKHQTLTYYQALSLLKLEDKLDELKQDAFYQKVILKVRDHVTRIEDFKKNQETSRYITLSKQEHRETLEVICFQISNGLKYQGFINDFVPFRDLKGYGKNQLYKYSGLNLLNKSKYLLVFTQKYGKEVEDAELDTALMKNLAKAISDFEKLLEKPQNHIESVKKATAAISDELRAYSLLLNRVIKPYMYSKYEQTQPEIYSRFLISLKGNKISKRKRALIGRITDTNGNLLHRVRVSVDGKKPEVKRGTKGNYFYKNMTNGSHQLKFSCKGYEPILKEVLILASQTTRLNVVMQRESQQDK</sequence>
<dbReference type="SUPFAM" id="SSF49452">
    <property type="entry name" value="Starch-binding domain-like"/>
    <property type="match status" value="1"/>
</dbReference>
<dbReference type="OrthoDB" id="1114503at2"/>
<dbReference type="RefSeq" id="WP_125031952.1">
    <property type="nucleotide sequence ID" value="NZ_JAPXVP010000020.1"/>
</dbReference>
<dbReference type="GO" id="GO:0004180">
    <property type="term" value="F:carboxypeptidase activity"/>
    <property type="evidence" value="ECO:0007669"/>
    <property type="project" value="UniProtKB-KW"/>
</dbReference>